<sequence length="137" mass="15573">MVEENFRVDKVQARQRLIFLLKNSMVKGKFELLYKLFHNEVKGLSLLGASKLISAELGIQVGIQTMRTLRIKCHEFENAKRKGLGRSSPFDPPFIQESDGGYLSNVKGMEDFRPMDVFAEIHGKSSPLIKWADKTNS</sequence>
<name>A0A7C9BEV0_9BACT</name>
<organism evidence="1 2">
    <name type="scientific">Salmonirosea aquatica</name>
    <dbReference type="NCBI Taxonomy" id="2654236"/>
    <lineage>
        <taxon>Bacteria</taxon>
        <taxon>Pseudomonadati</taxon>
        <taxon>Bacteroidota</taxon>
        <taxon>Cytophagia</taxon>
        <taxon>Cytophagales</taxon>
        <taxon>Spirosomataceae</taxon>
        <taxon>Salmonirosea</taxon>
    </lineage>
</organism>
<accession>A0A7C9BEV0</accession>
<reference evidence="1 2" key="1">
    <citation type="submission" date="2019-10" db="EMBL/GenBank/DDBJ databases">
        <title>Draft Genome Sequence of Cytophagaceae sp. SJW1-29.</title>
        <authorList>
            <person name="Choi A."/>
        </authorList>
    </citation>
    <scope>NUCLEOTIDE SEQUENCE [LARGE SCALE GENOMIC DNA]</scope>
    <source>
        <strain evidence="1 2">SJW1-29</strain>
    </source>
</reference>
<dbReference type="RefSeq" id="WP_152766857.1">
    <property type="nucleotide sequence ID" value="NZ_WHLY01000004.1"/>
</dbReference>
<evidence type="ECO:0000313" key="1">
    <source>
        <dbReference type="EMBL" id="MPR37402.1"/>
    </source>
</evidence>
<keyword evidence="2" id="KW-1185">Reference proteome</keyword>
<evidence type="ECO:0000313" key="2">
    <source>
        <dbReference type="Proteomes" id="UP000479293"/>
    </source>
</evidence>
<dbReference type="Proteomes" id="UP000479293">
    <property type="component" value="Unassembled WGS sequence"/>
</dbReference>
<proteinExistence type="predicted"/>
<gene>
    <name evidence="1" type="ORF">GBK04_29770</name>
</gene>
<comment type="caution">
    <text evidence="1">The sequence shown here is derived from an EMBL/GenBank/DDBJ whole genome shotgun (WGS) entry which is preliminary data.</text>
</comment>
<protein>
    <submittedName>
        <fullName evidence="1">Uncharacterized protein</fullName>
    </submittedName>
</protein>
<dbReference type="AlphaFoldDB" id="A0A7C9BEV0"/>
<dbReference type="EMBL" id="WHLY01000004">
    <property type="protein sequence ID" value="MPR37402.1"/>
    <property type="molecule type" value="Genomic_DNA"/>
</dbReference>